<evidence type="ECO:0000256" key="3">
    <source>
        <dbReference type="ARBA" id="ARBA00022989"/>
    </source>
</evidence>
<proteinExistence type="predicted"/>
<feature type="transmembrane region" description="Helical" evidence="5">
    <location>
        <begin position="41"/>
        <end position="57"/>
    </location>
</feature>
<evidence type="ECO:0000256" key="2">
    <source>
        <dbReference type="ARBA" id="ARBA00022692"/>
    </source>
</evidence>
<dbReference type="Pfam" id="PF02600">
    <property type="entry name" value="DsbB"/>
    <property type="match status" value="1"/>
</dbReference>
<dbReference type="OrthoDB" id="9808637at2"/>
<accession>A0A1Y5SGP5</accession>
<keyword evidence="2 5" id="KW-0812">Transmembrane</keyword>
<organism evidence="6 7">
    <name type="scientific">Aquimixticola soesokkakensis</name>
    <dbReference type="NCBI Taxonomy" id="1519096"/>
    <lineage>
        <taxon>Bacteria</taxon>
        <taxon>Pseudomonadati</taxon>
        <taxon>Pseudomonadota</taxon>
        <taxon>Alphaproteobacteria</taxon>
        <taxon>Rhodobacterales</taxon>
        <taxon>Paracoccaceae</taxon>
        <taxon>Aquimixticola</taxon>
    </lineage>
</organism>
<dbReference type="Proteomes" id="UP000193862">
    <property type="component" value="Unassembled WGS sequence"/>
</dbReference>
<gene>
    <name evidence="6" type="primary">dsbB</name>
    <name evidence="6" type="ORF">AQS8620_01521</name>
</gene>
<name>A0A1Y5SGP5_9RHOB</name>
<dbReference type="InterPro" id="IPR024199">
    <property type="entry name" value="Uncharacterised_DsbB"/>
</dbReference>
<dbReference type="Gene3D" id="1.20.1550.10">
    <property type="entry name" value="DsbB-like"/>
    <property type="match status" value="1"/>
</dbReference>
<evidence type="ECO:0000256" key="1">
    <source>
        <dbReference type="ARBA" id="ARBA00004141"/>
    </source>
</evidence>
<evidence type="ECO:0000256" key="5">
    <source>
        <dbReference type="SAM" id="Phobius"/>
    </source>
</evidence>
<comment type="subcellular location">
    <subcellularLocation>
        <location evidence="1">Membrane</location>
        <topology evidence="1">Multi-pass membrane protein</topology>
    </subcellularLocation>
</comment>
<dbReference type="InterPro" id="IPR003752">
    <property type="entry name" value="DiS_bond_form_DsbB/BdbC"/>
</dbReference>
<dbReference type="SUPFAM" id="SSF158442">
    <property type="entry name" value="DsbB-like"/>
    <property type="match status" value="1"/>
</dbReference>
<feature type="transmembrane region" description="Helical" evidence="5">
    <location>
        <begin position="134"/>
        <end position="153"/>
    </location>
</feature>
<dbReference type="GO" id="GO:0016020">
    <property type="term" value="C:membrane"/>
    <property type="evidence" value="ECO:0007669"/>
    <property type="project" value="UniProtKB-SubCell"/>
</dbReference>
<evidence type="ECO:0000313" key="7">
    <source>
        <dbReference type="Proteomes" id="UP000193862"/>
    </source>
</evidence>
<reference evidence="6 7" key="1">
    <citation type="submission" date="2017-03" db="EMBL/GenBank/DDBJ databases">
        <authorList>
            <person name="Afonso C.L."/>
            <person name="Miller P.J."/>
            <person name="Scott M.A."/>
            <person name="Spackman E."/>
            <person name="Goraichik I."/>
            <person name="Dimitrov K.M."/>
            <person name="Suarez D.L."/>
            <person name="Swayne D.E."/>
        </authorList>
    </citation>
    <scope>NUCLEOTIDE SEQUENCE [LARGE SCALE GENOMIC DNA]</scope>
    <source>
        <strain evidence="6 7">CECT 8620</strain>
    </source>
</reference>
<evidence type="ECO:0000313" key="6">
    <source>
        <dbReference type="EMBL" id="SLN40289.1"/>
    </source>
</evidence>
<keyword evidence="7" id="KW-1185">Reference proteome</keyword>
<dbReference type="InterPro" id="IPR023380">
    <property type="entry name" value="DsbB-like_sf"/>
</dbReference>
<protein>
    <submittedName>
        <fullName evidence="6">Disulfide bond formation protein B</fullName>
    </submittedName>
</protein>
<dbReference type="GO" id="GO:0006457">
    <property type="term" value="P:protein folding"/>
    <property type="evidence" value="ECO:0007669"/>
    <property type="project" value="InterPro"/>
</dbReference>
<dbReference type="PIRSF" id="PIRSF033913">
    <property type="entry name" value="S-S_format_DsbB"/>
    <property type="match status" value="1"/>
</dbReference>
<keyword evidence="3 5" id="KW-1133">Transmembrane helix</keyword>
<sequence>MKLTRSTLVTIATAGSGALLLGALGFQLAGYAPCKMCLWQRWPHALALVIGAAYFATKSRLLCWLGALAAASTSAIGAFHAGVEQKWWEGPTSCTGAGDALSGLAGSDLLPGSATSGIVMCDAIVWDLFGVTMAGWNFLFAGALAVIWVLAALRKA</sequence>
<feature type="transmembrane region" description="Helical" evidence="5">
    <location>
        <begin position="64"/>
        <end position="83"/>
    </location>
</feature>
<dbReference type="AlphaFoldDB" id="A0A1Y5SGP5"/>
<dbReference type="RefSeq" id="WP_085836243.1">
    <property type="nucleotide sequence ID" value="NZ_FWFS01000005.1"/>
</dbReference>
<dbReference type="GO" id="GO:0015035">
    <property type="term" value="F:protein-disulfide reductase activity"/>
    <property type="evidence" value="ECO:0007669"/>
    <property type="project" value="InterPro"/>
</dbReference>
<evidence type="ECO:0000256" key="4">
    <source>
        <dbReference type="ARBA" id="ARBA00023136"/>
    </source>
</evidence>
<dbReference type="EMBL" id="FWFS01000005">
    <property type="protein sequence ID" value="SLN40289.1"/>
    <property type="molecule type" value="Genomic_DNA"/>
</dbReference>
<keyword evidence="4 5" id="KW-0472">Membrane</keyword>